<dbReference type="Proteomes" id="UP001056132">
    <property type="component" value="Chromosome 2"/>
</dbReference>
<proteinExistence type="predicted"/>
<dbReference type="KEGG" id="ccam:M5D45_20455"/>
<evidence type="ECO:0000313" key="4">
    <source>
        <dbReference type="EMBL" id="URF07570.1"/>
    </source>
</evidence>
<dbReference type="InterPro" id="IPR040761">
    <property type="entry name" value="Tli4_N"/>
</dbReference>
<dbReference type="Pfam" id="PF18426">
    <property type="entry name" value="Tli4_C"/>
    <property type="match status" value="1"/>
</dbReference>
<name>A0AAE9I9D5_9BURK</name>
<sequence length="348" mass="38157">MKAHAAAALTLCATLMLGACGRAPKMSPPEQQAVDALTHNLIPHCVGRYLLEMPPGMAMLGSTKIRGIMIGTEVMSLGAFQNEIEKRGAQLKAVKSVDAEPFLYKNTTSQDGQPGYFMHRGAVDADPARRVLEGYRWENGARIRIEREAWDFTEPDQSANPLVGNVTVKNNVPQRAVEVLNMLDSFRGLAAGRLPTKPALCVPHGYLLGKSKPYEYVDVRFDLPSHTGVSFHILTHSSLHEAPSLLQRDGIDAATGAPDGWRTLRKGVVKLPMELAEEWLIVRPTRAEGEQEHLFRLEIGATDGSPDTPYFALTMRNLPSTPAAFTEAQALALWDAVSKTLRPRPNAF</sequence>
<keyword evidence="1" id="KW-0732">Signal</keyword>
<dbReference type="InterPro" id="IPR041290">
    <property type="entry name" value="Tli4_C"/>
</dbReference>
<gene>
    <name evidence="4" type="ORF">M5D45_20455</name>
</gene>
<evidence type="ECO:0000259" key="2">
    <source>
        <dbReference type="Pfam" id="PF18426"/>
    </source>
</evidence>
<accession>A0AAE9I9D5</accession>
<dbReference type="AlphaFoldDB" id="A0AAE9I9D5"/>
<evidence type="ECO:0000313" key="5">
    <source>
        <dbReference type="Proteomes" id="UP001056132"/>
    </source>
</evidence>
<evidence type="ECO:0000256" key="1">
    <source>
        <dbReference type="SAM" id="SignalP"/>
    </source>
</evidence>
<reference evidence="4" key="2">
    <citation type="submission" date="2022-05" db="EMBL/GenBank/DDBJ databases">
        <authorList>
            <person name="Kunte H.-J."/>
        </authorList>
    </citation>
    <scope>NUCLEOTIDE SEQUENCE</scope>
    <source>
        <strain evidence="4">G5</strain>
    </source>
</reference>
<evidence type="ECO:0000259" key="3">
    <source>
        <dbReference type="Pfam" id="PF18443"/>
    </source>
</evidence>
<feature type="signal peptide" evidence="1">
    <location>
        <begin position="1"/>
        <end position="18"/>
    </location>
</feature>
<reference evidence="4" key="1">
    <citation type="journal article" date="2022" name="Microbiol. Resour. Announc.">
        <title>Genome Sequence of Cupriavidus campinensis Strain G5, a Member of a Bacterial Consortium Capable of Polyethylene Degradation.</title>
        <authorList>
            <person name="Schneider B."/>
            <person name="Pfeiffer F."/>
            <person name="Dyall-Smith M."/>
            <person name="Kunte H.J."/>
        </authorList>
    </citation>
    <scope>NUCLEOTIDE SEQUENCE</scope>
    <source>
        <strain evidence="4">G5</strain>
    </source>
</reference>
<organism evidence="4 5">
    <name type="scientific">Cupriavidus campinensis</name>
    <dbReference type="NCBI Taxonomy" id="151783"/>
    <lineage>
        <taxon>Bacteria</taxon>
        <taxon>Pseudomonadati</taxon>
        <taxon>Pseudomonadota</taxon>
        <taxon>Betaproteobacteria</taxon>
        <taxon>Burkholderiales</taxon>
        <taxon>Burkholderiaceae</taxon>
        <taxon>Cupriavidus</taxon>
    </lineage>
</organism>
<protein>
    <submittedName>
        <fullName evidence="4">T6SS immunity protein Tli4 family protein</fullName>
    </submittedName>
</protein>
<feature type="domain" description="Tle cognate immunity protein 4 C-terminal" evidence="2">
    <location>
        <begin position="194"/>
        <end position="346"/>
    </location>
</feature>
<dbReference type="RefSeq" id="WP_211943375.1">
    <property type="nucleotide sequence ID" value="NZ_CAJPVH010000020.1"/>
</dbReference>
<feature type="domain" description="Tle cognate immunity protein 4 N-terminal" evidence="3">
    <location>
        <begin position="43"/>
        <end position="188"/>
    </location>
</feature>
<feature type="chain" id="PRO_5042178108" evidence="1">
    <location>
        <begin position="19"/>
        <end position="348"/>
    </location>
</feature>
<dbReference type="EMBL" id="CP097331">
    <property type="protein sequence ID" value="URF07570.1"/>
    <property type="molecule type" value="Genomic_DNA"/>
</dbReference>
<dbReference type="PROSITE" id="PS51257">
    <property type="entry name" value="PROKAR_LIPOPROTEIN"/>
    <property type="match status" value="1"/>
</dbReference>
<dbReference type="Pfam" id="PF18443">
    <property type="entry name" value="Tli4_N"/>
    <property type="match status" value="1"/>
</dbReference>